<dbReference type="InterPro" id="IPR006949">
    <property type="entry name" value="Barrel_Baseplate_J-like"/>
</dbReference>
<dbReference type="PANTHER" id="PTHR37829">
    <property type="entry name" value="PHAGE-LIKE ELEMENT PBSX PROTEIN XKDT"/>
    <property type="match status" value="1"/>
</dbReference>
<name>A0A398BH57_9BACI</name>
<dbReference type="Pfam" id="PF26079">
    <property type="entry name" value="Baseplate_J_C"/>
    <property type="match status" value="1"/>
</dbReference>
<dbReference type="InterPro" id="IPR058530">
    <property type="entry name" value="Baseplate_J-like_C"/>
</dbReference>
<evidence type="ECO:0000259" key="3">
    <source>
        <dbReference type="Pfam" id="PF26078"/>
    </source>
</evidence>
<dbReference type="AlphaFoldDB" id="A0A398BH57"/>
<dbReference type="InterPro" id="IPR052399">
    <property type="entry name" value="Phage_Baseplate_Assmbl_Protein"/>
</dbReference>
<comment type="similarity">
    <text evidence="1">Belongs to the Mu gp47/PBSX XkdT family.</text>
</comment>
<dbReference type="InterPro" id="IPR058531">
    <property type="entry name" value="Baseplate_J_M"/>
</dbReference>
<protein>
    <submittedName>
        <fullName evidence="5">Baseplate J/gp47 family protein</fullName>
    </submittedName>
</protein>
<dbReference type="PANTHER" id="PTHR37829:SF3">
    <property type="entry name" value="PROTEIN JAYE-RELATED"/>
    <property type="match status" value="1"/>
</dbReference>
<proteinExistence type="inferred from homology"/>
<evidence type="ECO:0000313" key="6">
    <source>
        <dbReference type="Proteomes" id="UP000265816"/>
    </source>
</evidence>
<evidence type="ECO:0000259" key="4">
    <source>
        <dbReference type="Pfam" id="PF26079"/>
    </source>
</evidence>
<evidence type="ECO:0000259" key="2">
    <source>
        <dbReference type="Pfam" id="PF04865"/>
    </source>
</evidence>
<dbReference type="Pfam" id="PF26078">
    <property type="entry name" value="Baseplate_J_M"/>
    <property type="match status" value="1"/>
</dbReference>
<reference evidence="5 6" key="1">
    <citation type="submission" date="2018-08" db="EMBL/GenBank/DDBJ databases">
        <title>Bacillus jemisoniae sp. nov., Bacillus chryseoplanitiae sp. nov., Bacillus resnikiae sp. nov., and Bacillus frankliniae sp. nov., isolated from Viking spacecraft and associated surfaces.</title>
        <authorList>
            <person name="Seuylemezian A."/>
            <person name="Vaishampayan P."/>
        </authorList>
    </citation>
    <scope>NUCLEOTIDE SEQUENCE [LARGE SCALE GENOMIC DNA]</scope>
    <source>
        <strain evidence="5 6">JJ-247</strain>
    </source>
</reference>
<gene>
    <name evidence="5" type="ORF">D1970_00070</name>
</gene>
<dbReference type="OrthoDB" id="2554267at2"/>
<evidence type="ECO:0000313" key="5">
    <source>
        <dbReference type="EMBL" id="RID88934.1"/>
    </source>
</evidence>
<dbReference type="RefSeq" id="WP_119110846.1">
    <property type="nucleotide sequence ID" value="NZ_CBCSEO010000001.1"/>
</dbReference>
<dbReference type="Proteomes" id="UP000265816">
    <property type="component" value="Unassembled WGS sequence"/>
</dbReference>
<feature type="domain" description="Baseplate J-like central" evidence="3">
    <location>
        <begin position="189"/>
        <end position="259"/>
    </location>
</feature>
<feature type="domain" description="Baseplate protein J-like barrel" evidence="2">
    <location>
        <begin position="86"/>
        <end position="168"/>
    </location>
</feature>
<organism evidence="5 6">
    <name type="scientific">Mesobacillus zeae</name>
    <dbReference type="NCBI Taxonomy" id="1917180"/>
    <lineage>
        <taxon>Bacteria</taxon>
        <taxon>Bacillati</taxon>
        <taxon>Bacillota</taxon>
        <taxon>Bacilli</taxon>
        <taxon>Bacillales</taxon>
        <taxon>Bacillaceae</taxon>
        <taxon>Mesobacillus</taxon>
    </lineage>
</organism>
<keyword evidence="6" id="KW-1185">Reference proteome</keyword>
<comment type="caution">
    <text evidence="5">The sequence shown here is derived from an EMBL/GenBank/DDBJ whole genome shotgun (WGS) entry which is preliminary data.</text>
</comment>
<dbReference type="Pfam" id="PF04865">
    <property type="entry name" value="Baseplate_J"/>
    <property type="match status" value="1"/>
</dbReference>
<feature type="domain" description="Baseplate J-like C-terminal" evidence="4">
    <location>
        <begin position="266"/>
        <end position="351"/>
    </location>
</feature>
<accession>A0A398BH57</accession>
<evidence type="ECO:0000256" key="1">
    <source>
        <dbReference type="ARBA" id="ARBA00038087"/>
    </source>
</evidence>
<sequence length="351" mass="37199">MYEYKTPEAILEAMLEDVDDSIDKREGSVAYDLLYPSAIELSLAYVELDAVMMLAFAETTEGQWLDLRAGEFGVTRKAAAKSEGIVTLTGPEGTIVPVDTLLMTDDEEPVYFLTKDEVVLTGGMATVTAESQDGGEDGNILAGRITSLAPGDLSGVVMATNALAFSGGADAESDKELLGRLKDRVQKPATSGNANHYLQWAREVVGVSDAKVYPLWAGPGTVKVVLLSSDRKAPNQTIINAATTYIESQRPFGAAVTVTGVVEVPINVTATLTLQAGGDILAVKAEFETALDEYLEGLAFRDTIVRYSRIANLLLDIPDVLDYSGLTINGGTANIAIPDGQVAINGTVTLT</sequence>
<dbReference type="EMBL" id="QWVT01000001">
    <property type="protein sequence ID" value="RID88934.1"/>
    <property type="molecule type" value="Genomic_DNA"/>
</dbReference>